<name>A0A2M7BFI9_9BACT</name>
<dbReference type="GO" id="GO:0046872">
    <property type="term" value="F:metal ion binding"/>
    <property type="evidence" value="ECO:0007669"/>
    <property type="project" value="InterPro"/>
</dbReference>
<dbReference type="EMBL" id="PEVC01000009">
    <property type="protein sequence ID" value="PIV01863.1"/>
    <property type="molecule type" value="Genomic_DNA"/>
</dbReference>
<dbReference type="GO" id="GO:0003677">
    <property type="term" value="F:DNA binding"/>
    <property type="evidence" value="ECO:0007669"/>
    <property type="project" value="InterPro"/>
</dbReference>
<comment type="caution">
    <text evidence="1">The sequence shown here is derived from an EMBL/GenBank/DDBJ whole genome shotgun (WGS) entry which is preliminary data.</text>
</comment>
<sequence length="91" mass="10575">MKTEKNKKEITNRLSYLEGHCRGIRKMVEDGSYCIDVIHQIEAVEAALKKVKEKILADHLETCVTTAIKGEDERERKRVLDELLEVYQKIC</sequence>
<protein>
    <submittedName>
        <fullName evidence="1">Transcriptional regulator</fullName>
    </submittedName>
</protein>
<dbReference type="AlphaFoldDB" id="A0A2M7BFI9"/>
<gene>
    <name evidence="1" type="ORF">COS54_00340</name>
</gene>
<dbReference type="PANTHER" id="PTHR33677:SF3">
    <property type="entry name" value="COPPER-SENSING TRANSCRIPTIONAL REPRESSOR RICR"/>
    <property type="match status" value="1"/>
</dbReference>
<dbReference type="InterPro" id="IPR003735">
    <property type="entry name" value="Metal_Tscrpt_repr"/>
</dbReference>
<dbReference type="GO" id="GO:0045892">
    <property type="term" value="P:negative regulation of DNA-templated transcription"/>
    <property type="evidence" value="ECO:0007669"/>
    <property type="project" value="UniProtKB-ARBA"/>
</dbReference>
<organism evidence="1 2">
    <name type="scientific">Candidatus Shapirobacteria bacterium CG03_land_8_20_14_0_80_39_12</name>
    <dbReference type="NCBI Taxonomy" id="1974879"/>
    <lineage>
        <taxon>Bacteria</taxon>
        <taxon>Candidatus Shapironibacteriota</taxon>
    </lineage>
</organism>
<evidence type="ECO:0000313" key="1">
    <source>
        <dbReference type="EMBL" id="PIV01863.1"/>
    </source>
</evidence>
<dbReference type="CDD" id="cd10148">
    <property type="entry name" value="CsoR-like_DUF156"/>
    <property type="match status" value="1"/>
</dbReference>
<dbReference type="Pfam" id="PF02583">
    <property type="entry name" value="Trns_repr_metal"/>
    <property type="match status" value="1"/>
</dbReference>
<proteinExistence type="predicted"/>
<reference evidence="2" key="1">
    <citation type="submission" date="2017-09" db="EMBL/GenBank/DDBJ databases">
        <title>Depth-based differentiation of microbial function through sediment-hosted aquifers and enrichment of novel symbionts in the deep terrestrial subsurface.</title>
        <authorList>
            <person name="Probst A.J."/>
            <person name="Ladd B."/>
            <person name="Jarett J.K."/>
            <person name="Geller-Mcgrath D.E."/>
            <person name="Sieber C.M.K."/>
            <person name="Emerson J.B."/>
            <person name="Anantharaman K."/>
            <person name="Thomas B.C."/>
            <person name="Malmstrom R."/>
            <person name="Stieglmeier M."/>
            <person name="Klingl A."/>
            <person name="Woyke T."/>
            <person name="Ryan C.M."/>
            <person name="Banfield J.F."/>
        </authorList>
    </citation>
    <scope>NUCLEOTIDE SEQUENCE [LARGE SCALE GENOMIC DNA]</scope>
</reference>
<dbReference type="Proteomes" id="UP000229631">
    <property type="component" value="Unassembled WGS sequence"/>
</dbReference>
<evidence type="ECO:0000313" key="2">
    <source>
        <dbReference type="Proteomes" id="UP000229631"/>
    </source>
</evidence>
<accession>A0A2M7BFI9</accession>
<dbReference type="InterPro" id="IPR038390">
    <property type="entry name" value="Metal_Tscrpt_repr_sf"/>
</dbReference>
<dbReference type="PANTHER" id="PTHR33677">
    <property type="entry name" value="TRANSCRIPTIONAL REPRESSOR FRMR-RELATED"/>
    <property type="match status" value="1"/>
</dbReference>
<dbReference type="Gene3D" id="1.20.58.1000">
    <property type="entry name" value="Metal-sensitive repressor, helix protomer"/>
    <property type="match status" value="1"/>
</dbReference>